<proteinExistence type="predicted"/>
<dbReference type="Proteomes" id="UP000499080">
    <property type="component" value="Unassembled WGS sequence"/>
</dbReference>
<evidence type="ECO:0000313" key="1">
    <source>
        <dbReference type="EMBL" id="GBN13211.1"/>
    </source>
</evidence>
<accession>A0A4Y2LEL2</accession>
<name>A0A4Y2LEL2_ARAVE</name>
<organism evidence="1 2">
    <name type="scientific">Araneus ventricosus</name>
    <name type="common">Orbweaver spider</name>
    <name type="synonym">Epeira ventricosa</name>
    <dbReference type="NCBI Taxonomy" id="182803"/>
    <lineage>
        <taxon>Eukaryota</taxon>
        <taxon>Metazoa</taxon>
        <taxon>Ecdysozoa</taxon>
        <taxon>Arthropoda</taxon>
        <taxon>Chelicerata</taxon>
        <taxon>Arachnida</taxon>
        <taxon>Araneae</taxon>
        <taxon>Araneomorphae</taxon>
        <taxon>Entelegynae</taxon>
        <taxon>Araneoidea</taxon>
        <taxon>Araneidae</taxon>
        <taxon>Araneus</taxon>
    </lineage>
</organism>
<keyword evidence="2" id="KW-1185">Reference proteome</keyword>
<evidence type="ECO:0000313" key="2">
    <source>
        <dbReference type="Proteomes" id="UP000499080"/>
    </source>
</evidence>
<comment type="caution">
    <text evidence="1">The sequence shown here is derived from an EMBL/GenBank/DDBJ whole genome shotgun (WGS) entry which is preliminary data.</text>
</comment>
<protein>
    <submittedName>
        <fullName evidence="1">Uncharacterized protein</fullName>
    </submittedName>
</protein>
<dbReference type="EMBL" id="BGPR01005759">
    <property type="protein sequence ID" value="GBN13211.1"/>
    <property type="molecule type" value="Genomic_DNA"/>
</dbReference>
<reference evidence="1 2" key="1">
    <citation type="journal article" date="2019" name="Sci. Rep.">
        <title>Orb-weaving spider Araneus ventricosus genome elucidates the spidroin gene catalogue.</title>
        <authorList>
            <person name="Kono N."/>
            <person name="Nakamura H."/>
            <person name="Ohtoshi R."/>
            <person name="Moran D.A.P."/>
            <person name="Shinohara A."/>
            <person name="Yoshida Y."/>
            <person name="Fujiwara M."/>
            <person name="Mori M."/>
            <person name="Tomita M."/>
            <person name="Arakawa K."/>
        </authorList>
    </citation>
    <scope>NUCLEOTIDE SEQUENCE [LARGE SCALE GENOMIC DNA]</scope>
</reference>
<gene>
    <name evidence="1" type="ORF">AVEN_274117_1</name>
</gene>
<dbReference type="AlphaFoldDB" id="A0A4Y2LEL2"/>
<sequence length="102" mass="11588">MCCDDELPVVNHMTDDEIKMAVLKSGHNENECDSEEEASTDEKSVALDDTLENMDSVIKSLEERNIVREHDLLLLYKVKEKICYHKMKSGGGGDPSTWTRSR</sequence>